<dbReference type="InterPro" id="IPR000835">
    <property type="entry name" value="HTH_MarR-typ"/>
</dbReference>
<accession>A0A1M6B3X7</accession>
<keyword evidence="2" id="KW-0238">DNA-binding</keyword>
<evidence type="ECO:0000313" key="3">
    <source>
        <dbReference type="Proteomes" id="UP000184512"/>
    </source>
</evidence>
<evidence type="ECO:0000259" key="1">
    <source>
        <dbReference type="PROSITE" id="PS50995"/>
    </source>
</evidence>
<dbReference type="GO" id="GO:0003677">
    <property type="term" value="F:DNA binding"/>
    <property type="evidence" value="ECO:0007669"/>
    <property type="project" value="UniProtKB-KW"/>
</dbReference>
<dbReference type="InterPro" id="IPR039422">
    <property type="entry name" value="MarR/SlyA-like"/>
</dbReference>
<dbReference type="Proteomes" id="UP000184512">
    <property type="component" value="Unassembled WGS sequence"/>
</dbReference>
<dbReference type="AlphaFoldDB" id="A0A1M6B3X7"/>
<dbReference type="CDD" id="cd00090">
    <property type="entry name" value="HTH_ARSR"/>
    <property type="match status" value="1"/>
</dbReference>
<dbReference type="PANTHER" id="PTHR33164">
    <property type="entry name" value="TRANSCRIPTIONAL REGULATOR, MARR FAMILY"/>
    <property type="match status" value="1"/>
</dbReference>
<dbReference type="GO" id="GO:0006950">
    <property type="term" value="P:response to stress"/>
    <property type="evidence" value="ECO:0007669"/>
    <property type="project" value="TreeGrafter"/>
</dbReference>
<keyword evidence="3" id="KW-1185">Reference proteome</keyword>
<dbReference type="InterPro" id="IPR036390">
    <property type="entry name" value="WH_DNA-bd_sf"/>
</dbReference>
<feature type="domain" description="HTH marR-type" evidence="1">
    <location>
        <begin position="1"/>
        <end position="134"/>
    </location>
</feature>
<dbReference type="PANTHER" id="PTHR33164:SF57">
    <property type="entry name" value="MARR-FAMILY TRANSCRIPTIONAL REGULATOR"/>
    <property type="match status" value="1"/>
</dbReference>
<dbReference type="Gene3D" id="1.10.10.10">
    <property type="entry name" value="Winged helix-like DNA-binding domain superfamily/Winged helix DNA-binding domain"/>
    <property type="match status" value="1"/>
</dbReference>
<name>A0A1M6B3X7_9ACTN</name>
<dbReference type="InterPro" id="IPR011991">
    <property type="entry name" value="ArsR-like_HTH"/>
</dbReference>
<dbReference type="SUPFAM" id="SSF46785">
    <property type="entry name" value="Winged helix' DNA-binding domain"/>
    <property type="match status" value="1"/>
</dbReference>
<dbReference type="SMART" id="SM00347">
    <property type="entry name" value="HTH_MARR"/>
    <property type="match status" value="1"/>
</dbReference>
<dbReference type="Pfam" id="PF12802">
    <property type="entry name" value="MarR_2"/>
    <property type="match status" value="1"/>
</dbReference>
<proteinExistence type="predicted"/>
<dbReference type="InterPro" id="IPR036388">
    <property type="entry name" value="WH-like_DNA-bd_sf"/>
</dbReference>
<organism evidence="2 3">
    <name type="scientific">Tessaracoccus bendigoensis DSM 12906</name>
    <dbReference type="NCBI Taxonomy" id="1123357"/>
    <lineage>
        <taxon>Bacteria</taxon>
        <taxon>Bacillati</taxon>
        <taxon>Actinomycetota</taxon>
        <taxon>Actinomycetes</taxon>
        <taxon>Propionibacteriales</taxon>
        <taxon>Propionibacteriaceae</taxon>
        <taxon>Tessaracoccus</taxon>
    </lineage>
</organism>
<sequence>MQVNQGLSDELFRLFANLGHATHRPGASETSTVTFSLLAALDGAPRRGCELAAALGLDQSTISRRLTSLRDAGLIERLPDPEDGRAHLIRTSPVGRSLVEKERSRRVRTITDTLDGWSDEDRSELSRLLGQLNSTLEAHRGLRQEESRD</sequence>
<dbReference type="RefSeq" id="WP_073185831.1">
    <property type="nucleotide sequence ID" value="NZ_FQZG01000006.1"/>
</dbReference>
<dbReference type="PRINTS" id="PR00598">
    <property type="entry name" value="HTHMARR"/>
</dbReference>
<gene>
    <name evidence="2" type="ORF">SAMN02745244_00331</name>
</gene>
<dbReference type="OrthoDB" id="122135at2"/>
<reference evidence="2 3" key="1">
    <citation type="submission" date="2016-11" db="EMBL/GenBank/DDBJ databases">
        <authorList>
            <person name="Jaros S."/>
            <person name="Januszkiewicz K."/>
            <person name="Wedrychowicz H."/>
        </authorList>
    </citation>
    <scope>NUCLEOTIDE SEQUENCE [LARGE SCALE GENOMIC DNA]</scope>
    <source>
        <strain evidence="2 3">DSM 12906</strain>
    </source>
</reference>
<protein>
    <submittedName>
        <fullName evidence="2">DNA-binding transcriptional regulator, MarR family</fullName>
    </submittedName>
</protein>
<dbReference type="GO" id="GO:0003700">
    <property type="term" value="F:DNA-binding transcription factor activity"/>
    <property type="evidence" value="ECO:0007669"/>
    <property type="project" value="InterPro"/>
</dbReference>
<dbReference type="PROSITE" id="PS50995">
    <property type="entry name" value="HTH_MARR_2"/>
    <property type="match status" value="1"/>
</dbReference>
<dbReference type="STRING" id="1123357.SAMN02745244_00331"/>
<dbReference type="EMBL" id="FQZG01000006">
    <property type="protein sequence ID" value="SHI43441.1"/>
    <property type="molecule type" value="Genomic_DNA"/>
</dbReference>
<evidence type="ECO:0000313" key="2">
    <source>
        <dbReference type="EMBL" id="SHI43441.1"/>
    </source>
</evidence>